<name>A0A1E7FZ83_9STRA</name>
<dbReference type="Proteomes" id="UP000095751">
    <property type="component" value="Unassembled WGS sequence"/>
</dbReference>
<proteinExistence type="predicted"/>
<dbReference type="KEGG" id="fcy:FRACYDRAFT_267544"/>
<feature type="compositionally biased region" description="Low complexity" evidence="1">
    <location>
        <begin position="38"/>
        <end position="59"/>
    </location>
</feature>
<keyword evidence="3" id="KW-1185">Reference proteome</keyword>
<reference evidence="2 3" key="1">
    <citation type="submission" date="2016-09" db="EMBL/GenBank/DDBJ databases">
        <title>Extensive genetic diversity and differential bi-allelic expression allows diatom success in the polar Southern Ocean.</title>
        <authorList>
            <consortium name="DOE Joint Genome Institute"/>
            <person name="Mock T."/>
            <person name="Otillar R.P."/>
            <person name="Strauss J."/>
            <person name="Dupont C."/>
            <person name="Frickenhaus S."/>
            <person name="Maumus F."/>
            <person name="Mcmullan M."/>
            <person name="Sanges R."/>
            <person name="Schmutz J."/>
            <person name="Toseland A."/>
            <person name="Valas R."/>
            <person name="Veluchamy A."/>
            <person name="Ward B.J."/>
            <person name="Allen A."/>
            <person name="Barry K."/>
            <person name="Falciatore A."/>
            <person name="Ferrante M."/>
            <person name="Fortunato A.E."/>
            <person name="Gloeckner G."/>
            <person name="Gruber A."/>
            <person name="Hipkin R."/>
            <person name="Janech M."/>
            <person name="Kroth P."/>
            <person name="Leese F."/>
            <person name="Lindquist E."/>
            <person name="Lyon B.R."/>
            <person name="Martin J."/>
            <person name="Mayer C."/>
            <person name="Parker M."/>
            <person name="Quesneville H."/>
            <person name="Raymond J."/>
            <person name="Uhlig C."/>
            <person name="Valentin K.U."/>
            <person name="Worden A.Z."/>
            <person name="Armbrust E.V."/>
            <person name="Bowler C."/>
            <person name="Green B."/>
            <person name="Moulton V."/>
            <person name="Van Oosterhout C."/>
            <person name="Grigoriev I."/>
        </authorList>
    </citation>
    <scope>NUCLEOTIDE SEQUENCE [LARGE SCALE GENOMIC DNA]</scope>
    <source>
        <strain evidence="2 3">CCMP1102</strain>
    </source>
</reference>
<dbReference type="InParanoid" id="A0A1E7FZ83"/>
<organism evidence="2 3">
    <name type="scientific">Fragilariopsis cylindrus CCMP1102</name>
    <dbReference type="NCBI Taxonomy" id="635003"/>
    <lineage>
        <taxon>Eukaryota</taxon>
        <taxon>Sar</taxon>
        <taxon>Stramenopiles</taxon>
        <taxon>Ochrophyta</taxon>
        <taxon>Bacillariophyta</taxon>
        <taxon>Bacillariophyceae</taxon>
        <taxon>Bacillariophycidae</taxon>
        <taxon>Bacillariales</taxon>
        <taxon>Bacillariaceae</taxon>
        <taxon>Fragilariopsis</taxon>
    </lineage>
</organism>
<protein>
    <submittedName>
        <fullName evidence="2">Uncharacterized protein</fullName>
    </submittedName>
</protein>
<feature type="compositionally biased region" description="Acidic residues" evidence="1">
    <location>
        <begin position="62"/>
        <end position="84"/>
    </location>
</feature>
<evidence type="ECO:0000313" key="3">
    <source>
        <dbReference type="Proteomes" id="UP000095751"/>
    </source>
</evidence>
<dbReference type="EMBL" id="KV784353">
    <property type="protein sequence ID" value="OEU23460.1"/>
    <property type="molecule type" value="Genomic_DNA"/>
</dbReference>
<gene>
    <name evidence="2" type="ORF">FRACYDRAFT_267544</name>
</gene>
<sequence length="152" mass="16929">MINNCRKNKTTIIGVGLLDPTSLSLYTITESQYLETINNDDNNNSSSCNSSTNNIRTISFADTDEDEEDDENDSNDENVNDDEDATLRTSSRWDTNSTSPSTSTRSNNLKSASSLLQQQCQPCISKIINRDNDVRIDCPPTRPVRRKASTTI</sequence>
<feature type="region of interest" description="Disordered" evidence="1">
    <location>
        <begin position="38"/>
        <end position="110"/>
    </location>
</feature>
<dbReference type="AlphaFoldDB" id="A0A1E7FZ83"/>
<evidence type="ECO:0000313" key="2">
    <source>
        <dbReference type="EMBL" id="OEU23460.1"/>
    </source>
</evidence>
<accession>A0A1E7FZ83</accession>
<feature type="compositionally biased region" description="Low complexity" evidence="1">
    <location>
        <begin position="95"/>
        <end position="108"/>
    </location>
</feature>
<evidence type="ECO:0000256" key="1">
    <source>
        <dbReference type="SAM" id="MobiDB-lite"/>
    </source>
</evidence>